<evidence type="ECO:0000256" key="5">
    <source>
        <dbReference type="ARBA" id="ARBA00024227"/>
    </source>
</evidence>
<sequence length="257" mass="28119">MIDRSRLLSETFIRDVEWFETIGSTNTFALHLTRLVGDLPVLVGTEHQSQGRGRGNNSWWACSGSLTFSLLISPASFRLSPAQWPLLSLATGLAVCQALESEPPHIDLRLKWPNDVFADGKKLCGILLEGHPTQSEQLVIGIGLNVNNSLAHAPDEVRQRATSLCDLRTAPWDRTEVLISILKALAAQFQALGDDSLQFAEQFRQRCYLSGRIVTIKEAQGEVTGCCQGIDDDGALRLMTELGPRRVLAGVITAIGD</sequence>
<organism evidence="8 9">
    <name type="scientific">Planctomicrobium piriforme</name>
    <dbReference type="NCBI Taxonomy" id="1576369"/>
    <lineage>
        <taxon>Bacteria</taxon>
        <taxon>Pseudomonadati</taxon>
        <taxon>Planctomycetota</taxon>
        <taxon>Planctomycetia</taxon>
        <taxon>Planctomycetales</taxon>
        <taxon>Planctomycetaceae</taxon>
        <taxon>Planctomicrobium</taxon>
    </lineage>
</organism>
<evidence type="ECO:0000256" key="3">
    <source>
        <dbReference type="ARBA" id="ARBA00022840"/>
    </source>
</evidence>
<accession>A0A1I3NP45</accession>
<dbReference type="RefSeq" id="WP_139228576.1">
    <property type="nucleotide sequence ID" value="NZ_FOQD01000015.1"/>
</dbReference>
<dbReference type="GO" id="GO:0005737">
    <property type="term" value="C:cytoplasm"/>
    <property type="evidence" value="ECO:0007669"/>
    <property type="project" value="TreeGrafter"/>
</dbReference>
<evidence type="ECO:0000256" key="6">
    <source>
        <dbReference type="ARBA" id="ARBA00047846"/>
    </source>
</evidence>
<dbReference type="STRING" id="1576369.SAMN05421753_115157"/>
<dbReference type="InterPro" id="IPR003142">
    <property type="entry name" value="BPL_C"/>
</dbReference>
<dbReference type="InterPro" id="IPR004408">
    <property type="entry name" value="Biotin_CoA_COase_ligase"/>
</dbReference>
<dbReference type="Pfam" id="PF03099">
    <property type="entry name" value="BPL_LplA_LipB"/>
    <property type="match status" value="1"/>
</dbReference>
<dbReference type="InterPro" id="IPR045864">
    <property type="entry name" value="aa-tRNA-synth_II/BPL/LPL"/>
</dbReference>
<dbReference type="Proteomes" id="UP000199518">
    <property type="component" value="Unassembled WGS sequence"/>
</dbReference>
<dbReference type="Gene3D" id="2.30.30.100">
    <property type="match status" value="1"/>
</dbReference>
<evidence type="ECO:0000256" key="2">
    <source>
        <dbReference type="ARBA" id="ARBA00022741"/>
    </source>
</evidence>
<proteinExistence type="predicted"/>
<evidence type="ECO:0000259" key="7">
    <source>
        <dbReference type="PROSITE" id="PS51733"/>
    </source>
</evidence>
<dbReference type="GO" id="GO:0005524">
    <property type="term" value="F:ATP binding"/>
    <property type="evidence" value="ECO:0007669"/>
    <property type="project" value="UniProtKB-KW"/>
</dbReference>
<dbReference type="AlphaFoldDB" id="A0A1I3NP45"/>
<evidence type="ECO:0000256" key="4">
    <source>
        <dbReference type="ARBA" id="ARBA00023267"/>
    </source>
</evidence>
<evidence type="ECO:0000313" key="9">
    <source>
        <dbReference type="Proteomes" id="UP000199518"/>
    </source>
</evidence>
<dbReference type="EC" id="6.3.4.15" evidence="5"/>
<evidence type="ECO:0000256" key="1">
    <source>
        <dbReference type="ARBA" id="ARBA00022598"/>
    </source>
</evidence>
<dbReference type="InterPro" id="IPR008988">
    <property type="entry name" value="Transcriptional_repressor_C"/>
</dbReference>
<keyword evidence="2" id="KW-0547">Nucleotide-binding</keyword>
<keyword evidence="4" id="KW-0092">Biotin</keyword>
<evidence type="ECO:0000313" key="8">
    <source>
        <dbReference type="EMBL" id="SFJ11044.1"/>
    </source>
</evidence>
<keyword evidence="3" id="KW-0067">ATP-binding</keyword>
<feature type="domain" description="BPL/LPL catalytic" evidence="7">
    <location>
        <begin position="11"/>
        <end position="193"/>
    </location>
</feature>
<dbReference type="SUPFAM" id="SSF50037">
    <property type="entry name" value="C-terminal domain of transcriptional repressors"/>
    <property type="match status" value="1"/>
</dbReference>
<keyword evidence="1 8" id="KW-0436">Ligase</keyword>
<protein>
    <recommendedName>
        <fullName evidence="5">biotin--[biotin carboxyl-carrier protein] ligase</fullName>
        <ecNumber evidence="5">6.3.4.15</ecNumber>
    </recommendedName>
</protein>
<dbReference type="EMBL" id="FOQD01000015">
    <property type="protein sequence ID" value="SFJ11044.1"/>
    <property type="molecule type" value="Genomic_DNA"/>
</dbReference>
<dbReference type="Pfam" id="PF02237">
    <property type="entry name" value="BPL_C"/>
    <property type="match status" value="1"/>
</dbReference>
<dbReference type="OrthoDB" id="9807064at2"/>
<dbReference type="GO" id="GO:0004077">
    <property type="term" value="F:biotin--[biotin carboxyl-carrier protein] ligase activity"/>
    <property type="evidence" value="ECO:0007669"/>
    <property type="project" value="UniProtKB-EC"/>
</dbReference>
<dbReference type="PROSITE" id="PS51733">
    <property type="entry name" value="BPL_LPL_CATALYTIC"/>
    <property type="match status" value="1"/>
</dbReference>
<dbReference type="PANTHER" id="PTHR12835:SF5">
    <property type="entry name" value="BIOTIN--PROTEIN LIGASE"/>
    <property type="match status" value="1"/>
</dbReference>
<reference evidence="9" key="1">
    <citation type="submission" date="2016-10" db="EMBL/GenBank/DDBJ databases">
        <authorList>
            <person name="Varghese N."/>
            <person name="Submissions S."/>
        </authorList>
    </citation>
    <scope>NUCLEOTIDE SEQUENCE [LARGE SCALE GENOMIC DNA]</scope>
    <source>
        <strain evidence="9">DSM 26348</strain>
    </source>
</reference>
<dbReference type="InterPro" id="IPR004143">
    <property type="entry name" value="BPL_LPL_catalytic"/>
</dbReference>
<name>A0A1I3NP45_9PLAN</name>
<dbReference type="CDD" id="cd16442">
    <property type="entry name" value="BPL"/>
    <property type="match status" value="1"/>
</dbReference>
<dbReference type="NCBIfam" id="TIGR00121">
    <property type="entry name" value="birA_ligase"/>
    <property type="match status" value="1"/>
</dbReference>
<dbReference type="Gene3D" id="3.30.930.10">
    <property type="entry name" value="Bira Bifunctional Protein, Domain 2"/>
    <property type="match status" value="1"/>
</dbReference>
<keyword evidence="9" id="KW-1185">Reference proteome</keyword>
<dbReference type="PANTHER" id="PTHR12835">
    <property type="entry name" value="BIOTIN PROTEIN LIGASE"/>
    <property type="match status" value="1"/>
</dbReference>
<comment type="catalytic activity">
    <reaction evidence="6">
        <text>biotin + L-lysyl-[protein] + ATP = N(6)-biotinyl-L-lysyl-[protein] + AMP + diphosphate + H(+)</text>
        <dbReference type="Rhea" id="RHEA:11756"/>
        <dbReference type="Rhea" id="RHEA-COMP:9752"/>
        <dbReference type="Rhea" id="RHEA-COMP:10505"/>
        <dbReference type="ChEBI" id="CHEBI:15378"/>
        <dbReference type="ChEBI" id="CHEBI:29969"/>
        <dbReference type="ChEBI" id="CHEBI:30616"/>
        <dbReference type="ChEBI" id="CHEBI:33019"/>
        <dbReference type="ChEBI" id="CHEBI:57586"/>
        <dbReference type="ChEBI" id="CHEBI:83144"/>
        <dbReference type="ChEBI" id="CHEBI:456215"/>
        <dbReference type="EC" id="6.3.4.15"/>
    </reaction>
</comment>
<gene>
    <name evidence="8" type="ORF">SAMN05421753_115157</name>
</gene>
<dbReference type="SUPFAM" id="SSF55681">
    <property type="entry name" value="Class II aaRS and biotin synthetases"/>
    <property type="match status" value="1"/>
</dbReference>